<gene>
    <name evidence="1" type="ORF">OB236_17130</name>
</gene>
<keyword evidence="2" id="KW-1185">Reference proteome</keyword>
<dbReference type="EMBL" id="JAOQIO010000069">
    <property type="protein sequence ID" value="MCU6793827.1"/>
    <property type="molecule type" value="Genomic_DNA"/>
</dbReference>
<comment type="caution">
    <text evidence="1">The sequence shown here is derived from an EMBL/GenBank/DDBJ whole genome shotgun (WGS) entry which is preliminary data.</text>
</comment>
<evidence type="ECO:0000313" key="2">
    <source>
        <dbReference type="Proteomes" id="UP001652445"/>
    </source>
</evidence>
<name>A0ABT2UIY1_9BACL</name>
<reference evidence="1 2" key="1">
    <citation type="submission" date="2022-09" db="EMBL/GenBank/DDBJ databases">
        <authorList>
            <person name="Han X.L."/>
            <person name="Wang Q."/>
            <person name="Lu T."/>
        </authorList>
    </citation>
    <scope>NUCLEOTIDE SEQUENCE [LARGE SCALE GENOMIC DNA]</scope>
    <source>
        <strain evidence="1 2">WQ 127069</strain>
    </source>
</reference>
<organism evidence="1 2">
    <name type="scientific">Paenibacillus baimaensis</name>
    <dbReference type="NCBI Taxonomy" id="2982185"/>
    <lineage>
        <taxon>Bacteria</taxon>
        <taxon>Bacillati</taxon>
        <taxon>Bacillota</taxon>
        <taxon>Bacilli</taxon>
        <taxon>Bacillales</taxon>
        <taxon>Paenibacillaceae</taxon>
        <taxon>Paenibacillus</taxon>
    </lineage>
</organism>
<dbReference type="RefSeq" id="WP_262685052.1">
    <property type="nucleotide sequence ID" value="NZ_JAOQIO010000069.1"/>
</dbReference>
<protein>
    <submittedName>
        <fullName evidence="1">Uncharacterized protein</fullName>
    </submittedName>
</protein>
<evidence type="ECO:0000313" key="1">
    <source>
        <dbReference type="EMBL" id="MCU6793827.1"/>
    </source>
</evidence>
<sequence>MDNQEPEKACKFLQGAPVRAILSTRIQHLSTTLLYEKHHLPLPLAGLMSMEKVETLLPMIIETK</sequence>
<proteinExistence type="predicted"/>
<accession>A0ABT2UIY1</accession>
<dbReference type="Proteomes" id="UP001652445">
    <property type="component" value="Unassembled WGS sequence"/>
</dbReference>